<keyword evidence="2" id="KW-1185">Reference proteome</keyword>
<gene>
    <name evidence="1" type="ORF">Cri9333_1743</name>
</gene>
<dbReference type="OrthoDB" id="487385at2"/>
<dbReference type="HOGENOM" id="CLU_2116934_0_0_3"/>
<accession>K9VX01</accession>
<reference evidence="1 2" key="1">
    <citation type="submission" date="2012-06" db="EMBL/GenBank/DDBJ databases">
        <title>Finished chromosome of genome of Crinalium epipsammum PCC 9333.</title>
        <authorList>
            <consortium name="US DOE Joint Genome Institute"/>
            <person name="Gugger M."/>
            <person name="Coursin T."/>
            <person name="Rippka R."/>
            <person name="Tandeau De Marsac N."/>
            <person name="Huntemann M."/>
            <person name="Wei C.-L."/>
            <person name="Han J."/>
            <person name="Detter J.C."/>
            <person name="Han C."/>
            <person name="Tapia R."/>
            <person name="Davenport K."/>
            <person name="Daligault H."/>
            <person name="Erkkila T."/>
            <person name="Gu W."/>
            <person name="Munk A.C.C."/>
            <person name="Teshima H."/>
            <person name="Xu Y."/>
            <person name="Chain P."/>
            <person name="Chen A."/>
            <person name="Krypides N."/>
            <person name="Mavromatis K."/>
            <person name="Markowitz V."/>
            <person name="Szeto E."/>
            <person name="Ivanova N."/>
            <person name="Mikhailova N."/>
            <person name="Ovchinnikova G."/>
            <person name="Pagani I."/>
            <person name="Pati A."/>
            <person name="Goodwin L."/>
            <person name="Peters L."/>
            <person name="Pitluck S."/>
            <person name="Woyke T."/>
            <person name="Kerfeld C."/>
        </authorList>
    </citation>
    <scope>NUCLEOTIDE SEQUENCE [LARGE SCALE GENOMIC DNA]</scope>
    <source>
        <strain evidence="1 2">PCC 9333</strain>
    </source>
</reference>
<evidence type="ECO:0000313" key="1">
    <source>
        <dbReference type="EMBL" id="AFZ12628.1"/>
    </source>
</evidence>
<name>K9VX01_9CYAN</name>
<dbReference type="STRING" id="1173022.Cri9333_1743"/>
<evidence type="ECO:0000313" key="2">
    <source>
        <dbReference type="Proteomes" id="UP000010472"/>
    </source>
</evidence>
<protein>
    <submittedName>
        <fullName evidence="1">Uncharacterized protein</fullName>
    </submittedName>
</protein>
<organism evidence="1 2">
    <name type="scientific">Crinalium epipsammum PCC 9333</name>
    <dbReference type="NCBI Taxonomy" id="1173022"/>
    <lineage>
        <taxon>Bacteria</taxon>
        <taxon>Bacillati</taxon>
        <taxon>Cyanobacteriota</taxon>
        <taxon>Cyanophyceae</taxon>
        <taxon>Gomontiellales</taxon>
        <taxon>Gomontiellaceae</taxon>
        <taxon>Crinalium</taxon>
    </lineage>
</organism>
<dbReference type="AlphaFoldDB" id="K9VX01"/>
<sequence>MAVAKKLHKVDIGGVNFSVLLPDRYDGIATEVGITEVLPADNIKSHSKISDLINNGQVARIRIRYGVAGVVAAKTANIICDIGKFQTALGDLVGKPYNGGTIRTAYIPQRRRLG</sequence>
<proteinExistence type="predicted"/>
<dbReference type="EMBL" id="CP003620">
    <property type="protein sequence ID" value="AFZ12628.1"/>
    <property type="molecule type" value="Genomic_DNA"/>
</dbReference>
<dbReference type="RefSeq" id="WP_015202748.1">
    <property type="nucleotide sequence ID" value="NC_019753.1"/>
</dbReference>
<dbReference type="KEGG" id="cep:Cri9333_1743"/>
<dbReference type="Proteomes" id="UP000010472">
    <property type="component" value="Chromosome"/>
</dbReference>